<dbReference type="GeneID" id="54482022"/>
<keyword evidence="2" id="KW-1185">Reference proteome</keyword>
<sequence length="58" mass="6687">MRAVSLKRIVPRSYISSHREPWKVSSWTIPKSRWEGFKGYLGSPTYGQSLLAMYSPDP</sequence>
<gene>
    <name evidence="1" type="ORF">EJ05DRAFT_346089</name>
</gene>
<accession>A0A6A6VRM5</accession>
<proteinExistence type="predicted"/>
<organism evidence="1 2">
    <name type="scientific">Pseudovirgaria hyperparasitica</name>
    <dbReference type="NCBI Taxonomy" id="470096"/>
    <lineage>
        <taxon>Eukaryota</taxon>
        <taxon>Fungi</taxon>
        <taxon>Dikarya</taxon>
        <taxon>Ascomycota</taxon>
        <taxon>Pezizomycotina</taxon>
        <taxon>Dothideomycetes</taxon>
        <taxon>Dothideomycetes incertae sedis</taxon>
        <taxon>Acrospermales</taxon>
        <taxon>Acrospermaceae</taxon>
        <taxon>Pseudovirgaria</taxon>
    </lineage>
</organism>
<dbReference type="Proteomes" id="UP000799437">
    <property type="component" value="Unassembled WGS sequence"/>
</dbReference>
<dbReference type="EMBL" id="ML996629">
    <property type="protein sequence ID" value="KAF2752436.1"/>
    <property type="molecule type" value="Genomic_DNA"/>
</dbReference>
<evidence type="ECO:0000313" key="2">
    <source>
        <dbReference type="Proteomes" id="UP000799437"/>
    </source>
</evidence>
<name>A0A6A6VRM5_9PEZI</name>
<protein>
    <submittedName>
        <fullName evidence="1">Uncharacterized protein</fullName>
    </submittedName>
</protein>
<reference evidence="1" key="1">
    <citation type="journal article" date="2020" name="Stud. Mycol.">
        <title>101 Dothideomycetes genomes: a test case for predicting lifestyles and emergence of pathogens.</title>
        <authorList>
            <person name="Haridas S."/>
            <person name="Albert R."/>
            <person name="Binder M."/>
            <person name="Bloem J."/>
            <person name="Labutti K."/>
            <person name="Salamov A."/>
            <person name="Andreopoulos B."/>
            <person name="Baker S."/>
            <person name="Barry K."/>
            <person name="Bills G."/>
            <person name="Bluhm B."/>
            <person name="Cannon C."/>
            <person name="Castanera R."/>
            <person name="Culley D."/>
            <person name="Daum C."/>
            <person name="Ezra D."/>
            <person name="Gonzalez J."/>
            <person name="Henrissat B."/>
            <person name="Kuo A."/>
            <person name="Liang C."/>
            <person name="Lipzen A."/>
            <person name="Lutzoni F."/>
            <person name="Magnuson J."/>
            <person name="Mondo S."/>
            <person name="Nolan M."/>
            <person name="Ohm R."/>
            <person name="Pangilinan J."/>
            <person name="Park H.-J."/>
            <person name="Ramirez L."/>
            <person name="Alfaro M."/>
            <person name="Sun H."/>
            <person name="Tritt A."/>
            <person name="Yoshinaga Y."/>
            <person name="Zwiers L.-H."/>
            <person name="Turgeon B."/>
            <person name="Goodwin S."/>
            <person name="Spatafora J."/>
            <person name="Crous P."/>
            <person name="Grigoriev I."/>
        </authorList>
    </citation>
    <scope>NUCLEOTIDE SEQUENCE</scope>
    <source>
        <strain evidence="1">CBS 121739</strain>
    </source>
</reference>
<dbReference type="AlphaFoldDB" id="A0A6A6VRM5"/>
<dbReference type="RefSeq" id="XP_033594894.1">
    <property type="nucleotide sequence ID" value="XM_033740968.1"/>
</dbReference>
<evidence type="ECO:0000313" key="1">
    <source>
        <dbReference type="EMBL" id="KAF2752436.1"/>
    </source>
</evidence>